<reference evidence="1 2" key="1">
    <citation type="submission" date="2023-02" db="EMBL/GenBank/DDBJ databases">
        <title>LHISI_Scaffold_Assembly.</title>
        <authorList>
            <person name="Stuart O.P."/>
            <person name="Cleave R."/>
            <person name="Magrath M.J.L."/>
            <person name="Mikheyev A.S."/>
        </authorList>
    </citation>
    <scope>NUCLEOTIDE SEQUENCE [LARGE SCALE GENOMIC DNA]</scope>
    <source>
        <strain evidence="1">Daus_M_001</strain>
        <tissue evidence="1">Leg muscle</tissue>
    </source>
</reference>
<keyword evidence="2" id="KW-1185">Reference proteome</keyword>
<comment type="caution">
    <text evidence="1">The sequence shown here is derived from an EMBL/GenBank/DDBJ whole genome shotgun (WGS) entry which is preliminary data.</text>
</comment>
<feature type="non-terminal residue" evidence="1">
    <location>
        <position position="85"/>
    </location>
</feature>
<sequence length="85" mass="10163">MHFEIQTTNFVYKIETYGFRCKSIRHQPNSIMTVLPNLWHPSMRVTKFIKKKLLSFFGNKGPITEKLRQPRSYKLLTQDGEIFRT</sequence>
<dbReference type="Proteomes" id="UP001159363">
    <property type="component" value="Chromosome 2"/>
</dbReference>
<accession>A0ABQ9I8W6</accession>
<name>A0ABQ9I8W6_9NEOP</name>
<organism evidence="1 2">
    <name type="scientific">Dryococelus australis</name>
    <dbReference type="NCBI Taxonomy" id="614101"/>
    <lineage>
        <taxon>Eukaryota</taxon>
        <taxon>Metazoa</taxon>
        <taxon>Ecdysozoa</taxon>
        <taxon>Arthropoda</taxon>
        <taxon>Hexapoda</taxon>
        <taxon>Insecta</taxon>
        <taxon>Pterygota</taxon>
        <taxon>Neoptera</taxon>
        <taxon>Polyneoptera</taxon>
        <taxon>Phasmatodea</taxon>
        <taxon>Verophasmatodea</taxon>
        <taxon>Anareolatae</taxon>
        <taxon>Phasmatidae</taxon>
        <taxon>Eurycanthinae</taxon>
        <taxon>Dryococelus</taxon>
    </lineage>
</organism>
<gene>
    <name evidence="1" type="ORF">PR048_005315</name>
</gene>
<evidence type="ECO:0000313" key="1">
    <source>
        <dbReference type="EMBL" id="KAJ8892734.1"/>
    </source>
</evidence>
<evidence type="ECO:0000313" key="2">
    <source>
        <dbReference type="Proteomes" id="UP001159363"/>
    </source>
</evidence>
<proteinExistence type="predicted"/>
<protein>
    <submittedName>
        <fullName evidence="1">Uncharacterized protein</fullName>
    </submittedName>
</protein>
<dbReference type="EMBL" id="JARBHB010000002">
    <property type="protein sequence ID" value="KAJ8892734.1"/>
    <property type="molecule type" value="Genomic_DNA"/>
</dbReference>